<protein>
    <submittedName>
        <fullName evidence="3">7TM_GPCR_Srx domain-containing protein</fullName>
    </submittedName>
</protein>
<reference evidence="3" key="1">
    <citation type="submission" date="2016-11" db="UniProtKB">
        <authorList>
            <consortium name="WormBaseParasite"/>
        </authorList>
    </citation>
    <scope>IDENTIFICATION</scope>
</reference>
<dbReference type="WBParaSite" id="L893_g22640.t1">
    <property type="protein sequence ID" value="L893_g22640.t1"/>
    <property type="gene ID" value="L893_g22640"/>
</dbReference>
<organism evidence="2 3">
    <name type="scientific">Steinernema glaseri</name>
    <dbReference type="NCBI Taxonomy" id="37863"/>
    <lineage>
        <taxon>Eukaryota</taxon>
        <taxon>Metazoa</taxon>
        <taxon>Ecdysozoa</taxon>
        <taxon>Nematoda</taxon>
        <taxon>Chromadorea</taxon>
        <taxon>Rhabditida</taxon>
        <taxon>Tylenchina</taxon>
        <taxon>Panagrolaimomorpha</taxon>
        <taxon>Strongyloidoidea</taxon>
        <taxon>Steinernematidae</taxon>
        <taxon>Steinernema</taxon>
    </lineage>
</organism>
<dbReference type="AlphaFoldDB" id="A0A1I7Z4B3"/>
<evidence type="ECO:0000313" key="2">
    <source>
        <dbReference type="Proteomes" id="UP000095287"/>
    </source>
</evidence>
<keyword evidence="1" id="KW-0812">Transmembrane</keyword>
<evidence type="ECO:0000313" key="3">
    <source>
        <dbReference type="WBParaSite" id="L893_g22640.t1"/>
    </source>
</evidence>
<proteinExistence type="predicted"/>
<feature type="transmembrane region" description="Helical" evidence="1">
    <location>
        <begin position="24"/>
        <end position="47"/>
    </location>
</feature>
<accession>A0A1I7Z4B3</accession>
<dbReference type="Proteomes" id="UP000095287">
    <property type="component" value="Unplaced"/>
</dbReference>
<keyword evidence="1" id="KW-1133">Transmembrane helix</keyword>
<evidence type="ECO:0000256" key="1">
    <source>
        <dbReference type="SAM" id="Phobius"/>
    </source>
</evidence>
<keyword evidence="2" id="KW-1185">Reference proteome</keyword>
<name>A0A1I7Z4B3_9BILA</name>
<keyword evidence="1" id="KW-0472">Membrane</keyword>
<sequence>MVLNSTMEGTELNGKGYTIGRDLLIGWLIVMLCLLQIVFGAIGLWIIKKITIFHNAFGFLCATRTAAEILGSFLHISYAGPVTVL</sequence>